<evidence type="ECO:0000313" key="8">
    <source>
        <dbReference type="Proteomes" id="UP001319180"/>
    </source>
</evidence>
<dbReference type="PANTHER" id="PTHR43133:SF46">
    <property type="entry name" value="RNA POLYMERASE SIGMA-70 FACTOR ECF SUBFAMILY"/>
    <property type="match status" value="1"/>
</dbReference>
<reference evidence="7 8" key="1">
    <citation type="submission" date="2021-05" db="EMBL/GenBank/DDBJ databases">
        <title>A Polyphasic approach of four new species of the genus Ohtaekwangia: Ohtaekwangia histidinii sp. nov., Ohtaekwangia cretensis sp. nov., Ohtaekwangia indiensis sp. nov., Ohtaekwangia reichenbachii sp. nov. from diverse environment.</title>
        <authorList>
            <person name="Octaviana S."/>
        </authorList>
    </citation>
    <scope>NUCLEOTIDE SEQUENCE [LARGE SCALE GENOMIC DNA]</scope>
    <source>
        <strain evidence="7 8">PWU37</strain>
    </source>
</reference>
<dbReference type="GO" id="GO:0003677">
    <property type="term" value="F:DNA binding"/>
    <property type="evidence" value="ECO:0007669"/>
    <property type="project" value="InterPro"/>
</dbReference>
<dbReference type="NCBIfam" id="TIGR02985">
    <property type="entry name" value="Sig70_bacteroi1"/>
    <property type="match status" value="1"/>
</dbReference>
<dbReference type="InterPro" id="IPR014284">
    <property type="entry name" value="RNA_pol_sigma-70_dom"/>
</dbReference>
<dbReference type="InterPro" id="IPR013249">
    <property type="entry name" value="RNA_pol_sigma70_r4_t2"/>
</dbReference>
<keyword evidence="4" id="KW-0804">Transcription</keyword>
<evidence type="ECO:0000313" key="7">
    <source>
        <dbReference type="EMBL" id="MBT1686079.1"/>
    </source>
</evidence>
<evidence type="ECO:0000256" key="2">
    <source>
        <dbReference type="ARBA" id="ARBA00023015"/>
    </source>
</evidence>
<evidence type="ECO:0000256" key="3">
    <source>
        <dbReference type="ARBA" id="ARBA00023082"/>
    </source>
</evidence>
<dbReference type="EMBL" id="JAHESC010000006">
    <property type="protein sequence ID" value="MBT1686079.1"/>
    <property type="molecule type" value="Genomic_DNA"/>
</dbReference>
<feature type="domain" description="RNA polymerase sigma-70 region 2" evidence="5">
    <location>
        <begin position="25"/>
        <end position="89"/>
    </location>
</feature>
<dbReference type="GO" id="GO:0016987">
    <property type="term" value="F:sigma factor activity"/>
    <property type="evidence" value="ECO:0007669"/>
    <property type="project" value="UniProtKB-KW"/>
</dbReference>
<dbReference type="RefSeq" id="WP_254089320.1">
    <property type="nucleotide sequence ID" value="NZ_JAHESC010000006.1"/>
</dbReference>
<dbReference type="PANTHER" id="PTHR43133">
    <property type="entry name" value="RNA POLYMERASE ECF-TYPE SIGMA FACTO"/>
    <property type="match status" value="1"/>
</dbReference>
<dbReference type="NCBIfam" id="TIGR02937">
    <property type="entry name" value="sigma70-ECF"/>
    <property type="match status" value="1"/>
</dbReference>
<dbReference type="InterPro" id="IPR014327">
    <property type="entry name" value="RNA_pol_sigma70_bacteroid"/>
</dbReference>
<dbReference type="InterPro" id="IPR039425">
    <property type="entry name" value="RNA_pol_sigma-70-like"/>
</dbReference>
<evidence type="ECO:0000256" key="1">
    <source>
        <dbReference type="ARBA" id="ARBA00010641"/>
    </source>
</evidence>
<evidence type="ECO:0000256" key="4">
    <source>
        <dbReference type="ARBA" id="ARBA00023163"/>
    </source>
</evidence>
<comment type="similarity">
    <text evidence="1">Belongs to the sigma-70 factor family. ECF subfamily.</text>
</comment>
<dbReference type="Gene3D" id="1.10.1740.10">
    <property type="match status" value="1"/>
</dbReference>
<dbReference type="InterPro" id="IPR007627">
    <property type="entry name" value="RNA_pol_sigma70_r2"/>
</dbReference>
<comment type="caution">
    <text evidence="7">The sequence shown here is derived from an EMBL/GenBank/DDBJ whole genome shotgun (WGS) entry which is preliminary data.</text>
</comment>
<name>A0AAP2D676_9BACT</name>
<accession>A0AAP2D676</accession>
<dbReference type="InterPro" id="IPR036388">
    <property type="entry name" value="WH-like_DNA-bd_sf"/>
</dbReference>
<sequence length="188" mass="21916">MKEYSEEDLIRHLREGHEQAFKVIFDTYYRPLTLFALKYTGGDVEEAKEIVQEFFVRFWSKRQDVTIRFSLKTYLYAGVRNACLNVLASSKVAQRKLRDYTVPEVSSDNALELMLVAEQEDLLMQAIDRLPEKCRQIFSLSRMEKLSNQAIADRLQLSVKTVEAQISIALKRLREILISLFLMIVSWG</sequence>
<dbReference type="SUPFAM" id="SSF88946">
    <property type="entry name" value="Sigma2 domain of RNA polymerase sigma factors"/>
    <property type="match status" value="1"/>
</dbReference>
<organism evidence="7 8">
    <name type="scientific">Dawidia soli</name>
    <dbReference type="NCBI Taxonomy" id="2782352"/>
    <lineage>
        <taxon>Bacteria</taxon>
        <taxon>Pseudomonadati</taxon>
        <taxon>Bacteroidota</taxon>
        <taxon>Cytophagia</taxon>
        <taxon>Cytophagales</taxon>
        <taxon>Chryseotaleaceae</taxon>
        <taxon>Dawidia</taxon>
    </lineage>
</organism>
<protein>
    <submittedName>
        <fullName evidence="7">RNA polymerase sigma-70 factor</fullName>
    </submittedName>
</protein>
<dbReference type="InterPro" id="IPR013325">
    <property type="entry name" value="RNA_pol_sigma_r2"/>
</dbReference>
<evidence type="ECO:0000259" key="5">
    <source>
        <dbReference type="Pfam" id="PF04542"/>
    </source>
</evidence>
<proteinExistence type="inferred from homology"/>
<dbReference type="GO" id="GO:0006352">
    <property type="term" value="P:DNA-templated transcription initiation"/>
    <property type="evidence" value="ECO:0007669"/>
    <property type="project" value="InterPro"/>
</dbReference>
<keyword evidence="2" id="KW-0805">Transcription regulation</keyword>
<dbReference type="Gene3D" id="1.10.10.10">
    <property type="entry name" value="Winged helix-like DNA-binding domain superfamily/Winged helix DNA-binding domain"/>
    <property type="match status" value="1"/>
</dbReference>
<dbReference type="Pfam" id="PF04542">
    <property type="entry name" value="Sigma70_r2"/>
    <property type="match status" value="1"/>
</dbReference>
<keyword evidence="8" id="KW-1185">Reference proteome</keyword>
<gene>
    <name evidence="7" type="ORF">KK078_05900</name>
</gene>
<dbReference type="Proteomes" id="UP001319180">
    <property type="component" value="Unassembled WGS sequence"/>
</dbReference>
<dbReference type="InterPro" id="IPR013324">
    <property type="entry name" value="RNA_pol_sigma_r3/r4-like"/>
</dbReference>
<feature type="domain" description="RNA polymerase sigma factor 70 region 4 type 2" evidence="6">
    <location>
        <begin position="122"/>
        <end position="173"/>
    </location>
</feature>
<dbReference type="Pfam" id="PF08281">
    <property type="entry name" value="Sigma70_r4_2"/>
    <property type="match status" value="1"/>
</dbReference>
<evidence type="ECO:0000259" key="6">
    <source>
        <dbReference type="Pfam" id="PF08281"/>
    </source>
</evidence>
<dbReference type="AlphaFoldDB" id="A0AAP2D676"/>
<keyword evidence="3" id="KW-0731">Sigma factor</keyword>
<dbReference type="SUPFAM" id="SSF88659">
    <property type="entry name" value="Sigma3 and sigma4 domains of RNA polymerase sigma factors"/>
    <property type="match status" value="1"/>
</dbReference>